<evidence type="ECO:0000313" key="3">
    <source>
        <dbReference type="Proteomes" id="UP001287983"/>
    </source>
</evidence>
<gene>
    <name evidence="2" type="ORF">R7W55_03750</name>
</gene>
<accession>A0AAP6CUB5</accession>
<keyword evidence="1" id="KW-0472">Membrane</keyword>
<protein>
    <submittedName>
        <fullName evidence="2">Uncharacterized protein</fullName>
    </submittedName>
</protein>
<feature type="transmembrane region" description="Helical" evidence="1">
    <location>
        <begin position="50"/>
        <end position="68"/>
    </location>
</feature>
<keyword evidence="1" id="KW-0812">Transmembrane</keyword>
<dbReference type="AlphaFoldDB" id="A0AAP6CUB5"/>
<name>A0AAP6CUB5_9BACT</name>
<evidence type="ECO:0000313" key="2">
    <source>
        <dbReference type="EMBL" id="MDW2916729.1"/>
    </source>
</evidence>
<organism evidence="2 3">
    <name type="scientific">Mesomycoplasma ovipneumoniae</name>
    <dbReference type="NCBI Taxonomy" id="29562"/>
    <lineage>
        <taxon>Bacteria</taxon>
        <taxon>Bacillati</taxon>
        <taxon>Mycoplasmatota</taxon>
        <taxon>Mycoplasmoidales</taxon>
        <taxon>Metamycoplasmataceae</taxon>
        <taxon>Mesomycoplasma</taxon>
    </lineage>
</organism>
<comment type="caution">
    <text evidence="2">The sequence shown here is derived from an EMBL/GenBank/DDBJ whole genome shotgun (WGS) entry which is preliminary data.</text>
</comment>
<dbReference type="RefSeq" id="WP_318047115.1">
    <property type="nucleotide sequence ID" value="NZ_JAWPFQ010000041.1"/>
</dbReference>
<dbReference type="EMBL" id="JAWPFQ010000041">
    <property type="protein sequence ID" value="MDW2916729.1"/>
    <property type="molecule type" value="Genomic_DNA"/>
</dbReference>
<dbReference type="Proteomes" id="UP001287983">
    <property type="component" value="Unassembled WGS sequence"/>
</dbReference>
<sequence length="92" mass="10564">MKIISDYFKFEDYKNKAKEEFLPKLDEIVKKKNSSSLQKIAVLQKESKKLIIIFSISLFLTFIIVLSISLAEVAYITLIFAIIPGIIPKLKI</sequence>
<evidence type="ECO:0000256" key="1">
    <source>
        <dbReference type="SAM" id="Phobius"/>
    </source>
</evidence>
<proteinExistence type="predicted"/>
<keyword evidence="1" id="KW-1133">Transmembrane helix</keyword>
<reference evidence="2" key="1">
    <citation type="submission" date="2023-10" db="EMBL/GenBank/DDBJ databases">
        <title>Genome sequences of Myoplasma ovipneumoniae isolated from sheep.</title>
        <authorList>
            <person name="Spergser J."/>
        </authorList>
    </citation>
    <scope>NUCLEOTIDE SEQUENCE</scope>
    <source>
        <strain evidence="2">5474_3</strain>
    </source>
</reference>